<evidence type="ECO:0000313" key="4">
    <source>
        <dbReference type="Proteomes" id="UP000294404"/>
    </source>
</evidence>
<comment type="subcellular location">
    <subcellularLocation>
        <location evidence="2">Cytoplasm</location>
        <location evidence="2">Nucleoid</location>
    </subcellularLocation>
</comment>
<evidence type="ECO:0000256" key="1">
    <source>
        <dbReference type="ARBA" id="ARBA00023125"/>
    </source>
</evidence>
<keyword evidence="2" id="KW-0963">Cytoplasm</keyword>
<comment type="function">
    <text evidence="2">Binds to DNA and alters its conformation. May be involved in regulation of gene expression, nucleoid organization and DNA protection.</text>
</comment>
<sequence>MFTNEKINEIMKQAKKIQQNIEKIQKDITTTSITGKSGIDLVSVVMNGNYICKSIIINDELWNENNKLLLQDLIVAAVNDAVTKISKLQQKKMSINSNFLQPNNK</sequence>
<dbReference type="EMBL" id="LR217695">
    <property type="protein sequence ID" value="VFP78288.1"/>
    <property type="molecule type" value="Genomic_DNA"/>
</dbReference>
<dbReference type="InterPro" id="IPR004401">
    <property type="entry name" value="YbaB/EbfC"/>
</dbReference>
<dbReference type="Proteomes" id="UP000294404">
    <property type="component" value="Chromosome"/>
</dbReference>
<gene>
    <name evidence="3" type="primary">ybaB</name>
    <name evidence="3" type="ORF">BUCICUMA2628_310</name>
</gene>
<dbReference type="Gene3D" id="3.30.1310.10">
    <property type="entry name" value="Nucleoid-associated protein YbaB-like domain"/>
    <property type="match status" value="1"/>
</dbReference>
<reference evidence="3 4" key="1">
    <citation type="submission" date="2019-02" db="EMBL/GenBank/DDBJ databases">
        <authorList>
            <person name="Manzano-Marin A."/>
            <person name="Manzano-Marin A."/>
        </authorList>
    </citation>
    <scope>NUCLEOTIDE SEQUENCE [LARGE SCALE GENOMIC DNA]</scope>
    <source>
        <strain evidence="3 4">BuCicuneomaculata</strain>
    </source>
</reference>
<dbReference type="SUPFAM" id="SSF82607">
    <property type="entry name" value="YbaB-like"/>
    <property type="match status" value="1"/>
</dbReference>
<evidence type="ECO:0000313" key="3">
    <source>
        <dbReference type="EMBL" id="VFP78288.1"/>
    </source>
</evidence>
<organism evidence="3 4">
    <name type="scientific">Buchnera aphidicola</name>
    <name type="common">Cinara cuneomaculata</name>
    <dbReference type="NCBI Taxonomy" id="1660040"/>
    <lineage>
        <taxon>Bacteria</taxon>
        <taxon>Pseudomonadati</taxon>
        <taxon>Pseudomonadota</taxon>
        <taxon>Gammaproteobacteria</taxon>
        <taxon>Enterobacterales</taxon>
        <taxon>Erwiniaceae</taxon>
        <taxon>Buchnera</taxon>
    </lineage>
</organism>
<dbReference type="HAMAP" id="MF_00274">
    <property type="entry name" value="DNA_YbaB_EbfC"/>
    <property type="match status" value="1"/>
</dbReference>
<dbReference type="OrthoDB" id="9808738at2"/>
<keyword evidence="1 2" id="KW-0238">DNA-binding</keyword>
<protein>
    <recommendedName>
        <fullName evidence="2">Nucleoid-associated protein BUCICUMA2628_310</fullName>
    </recommendedName>
</protein>
<comment type="similarity">
    <text evidence="2">Belongs to the YbaB/EbfC family.</text>
</comment>
<dbReference type="PANTHER" id="PTHR33449">
    <property type="entry name" value="NUCLEOID-ASSOCIATED PROTEIN YBAB"/>
    <property type="match status" value="1"/>
</dbReference>
<dbReference type="GO" id="GO:0043590">
    <property type="term" value="C:bacterial nucleoid"/>
    <property type="evidence" value="ECO:0007669"/>
    <property type="project" value="UniProtKB-UniRule"/>
</dbReference>
<dbReference type="AlphaFoldDB" id="A0A451CYN6"/>
<dbReference type="InterPro" id="IPR036894">
    <property type="entry name" value="YbaB-like_sf"/>
</dbReference>
<name>A0A451CYN6_9GAMM</name>
<dbReference type="PIRSF" id="PIRSF004555">
    <property type="entry name" value="UCP004555"/>
    <property type="match status" value="1"/>
</dbReference>
<dbReference type="GO" id="GO:0003677">
    <property type="term" value="F:DNA binding"/>
    <property type="evidence" value="ECO:0007669"/>
    <property type="project" value="UniProtKB-UniRule"/>
</dbReference>
<dbReference type="Pfam" id="PF02575">
    <property type="entry name" value="YbaB_DNA_bd"/>
    <property type="match status" value="1"/>
</dbReference>
<dbReference type="NCBIfam" id="TIGR00103">
    <property type="entry name" value="DNA_YbaB_EbfC"/>
    <property type="match status" value="1"/>
</dbReference>
<comment type="subunit">
    <text evidence="2">Homodimer.</text>
</comment>
<accession>A0A451CYN6</accession>
<dbReference type="GO" id="GO:0005829">
    <property type="term" value="C:cytosol"/>
    <property type="evidence" value="ECO:0007669"/>
    <property type="project" value="TreeGrafter"/>
</dbReference>
<proteinExistence type="inferred from homology"/>
<evidence type="ECO:0000256" key="2">
    <source>
        <dbReference type="HAMAP-Rule" id="MF_00274"/>
    </source>
</evidence>
<dbReference type="PANTHER" id="PTHR33449:SF1">
    <property type="entry name" value="NUCLEOID-ASSOCIATED PROTEIN YBAB"/>
    <property type="match status" value="1"/>
</dbReference>